<feature type="domain" description="Response regulatory" evidence="9">
    <location>
        <begin position="4"/>
        <end position="117"/>
    </location>
</feature>
<evidence type="ECO:0000256" key="1">
    <source>
        <dbReference type="ARBA" id="ARBA00004496"/>
    </source>
</evidence>
<evidence type="ECO:0000256" key="7">
    <source>
        <dbReference type="PROSITE-ProRule" id="PRU00169"/>
    </source>
</evidence>
<dbReference type="PANTHER" id="PTHR48111:SF24">
    <property type="entry name" value="TRANSCRIPTIONAL REGULATORY PROTEIN CSSR"/>
    <property type="match status" value="1"/>
</dbReference>
<dbReference type="SMART" id="SM00862">
    <property type="entry name" value="Trans_reg_C"/>
    <property type="match status" value="1"/>
</dbReference>
<evidence type="ECO:0000313" key="11">
    <source>
        <dbReference type="EMBL" id="UOR11118.1"/>
    </source>
</evidence>
<keyword evidence="2 7" id="KW-0597">Phosphoprotein</keyword>
<evidence type="ECO:0000259" key="9">
    <source>
        <dbReference type="PROSITE" id="PS50110"/>
    </source>
</evidence>
<evidence type="ECO:0000256" key="6">
    <source>
        <dbReference type="ARBA" id="ARBA00023163"/>
    </source>
</evidence>
<keyword evidence="5 8" id="KW-0238">DNA-binding</keyword>
<dbReference type="SMART" id="SM00448">
    <property type="entry name" value="REC"/>
    <property type="match status" value="1"/>
</dbReference>
<sequence>MDQTIGLVEDDANISDIVIGYLSKEGYKVNAMETAEAAWELFEQDPPDLWVLDLMLPGMDGYEFCKKVRQTSEVPIVIISAKDEELDKILGLELGGDDYLTKPFSPRELVARVKRHLKRWEVMKPENTPPSDHIKAGRLTLNIAERSAYFREREVEVTTKEFELLRILAEQDNRAFSREELLVQVWGDDYFGSDRAVDDLVKRLRKKMHDLPLETVWGHGYRLRVNRGKS</sequence>
<keyword evidence="6" id="KW-0804">Transcription</keyword>
<evidence type="ECO:0000256" key="4">
    <source>
        <dbReference type="ARBA" id="ARBA00023015"/>
    </source>
</evidence>
<dbReference type="CDD" id="cd00383">
    <property type="entry name" value="trans_reg_C"/>
    <property type="match status" value="1"/>
</dbReference>
<dbReference type="Gene3D" id="6.10.250.690">
    <property type="match status" value="1"/>
</dbReference>
<feature type="modified residue" description="4-aspartylphosphate" evidence="7">
    <location>
        <position position="53"/>
    </location>
</feature>
<keyword evidence="12" id="KW-1185">Reference proteome</keyword>
<dbReference type="RefSeq" id="WP_245030792.1">
    <property type="nucleotide sequence ID" value="NZ_CP095075.1"/>
</dbReference>
<evidence type="ECO:0000256" key="5">
    <source>
        <dbReference type="ARBA" id="ARBA00023125"/>
    </source>
</evidence>
<name>A0ABY4H9Z3_9BACI</name>
<dbReference type="InterPro" id="IPR039420">
    <property type="entry name" value="WalR-like"/>
</dbReference>
<dbReference type="Pfam" id="PF00072">
    <property type="entry name" value="Response_reg"/>
    <property type="match status" value="1"/>
</dbReference>
<comment type="subcellular location">
    <subcellularLocation>
        <location evidence="1">Cytoplasm</location>
    </subcellularLocation>
</comment>
<evidence type="ECO:0000256" key="3">
    <source>
        <dbReference type="ARBA" id="ARBA00023012"/>
    </source>
</evidence>
<dbReference type="InterPro" id="IPR016032">
    <property type="entry name" value="Sig_transdc_resp-reg_C-effctor"/>
</dbReference>
<evidence type="ECO:0000256" key="8">
    <source>
        <dbReference type="PROSITE-ProRule" id="PRU01091"/>
    </source>
</evidence>
<dbReference type="Pfam" id="PF00486">
    <property type="entry name" value="Trans_reg_C"/>
    <property type="match status" value="1"/>
</dbReference>
<keyword evidence="4" id="KW-0805">Transcription regulation</keyword>
<reference evidence="11" key="1">
    <citation type="submission" date="2022-04" db="EMBL/GenBank/DDBJ databases">
        <title>Halobacillus sp. isolated from saltern.</title>
        <authorList>
            <person name="Won M."/>
            <person name="Lee C.-M."/>
            <person name="Woen H.-Y."/>
            <person name="Kwon S.-W."/>
        </authorList>
    </citation>
    <scope>NUCLEOTIDE SEQUENCE</scope>
    <source>
        <strain evidence="11">SSHM10-5</strain>
    </source>
</reference>
<evidence type="ECO:0000313" key="12">
    <source>
        <dbReference type="Proteomes" id="UP000830326"/>
    </source>
</evidence>
<dbReference type="PROSITE" id="PS50110">
    <property type="entry name" value="RESPONSE_REGULATORY"/>
    <property type="match status" value="1"/>
</dbReference>
<dbReference type="InterPro" id="IPR001867">
    <property type="entry name" value="OmpR/PhoB-type_DNA-bd"/>
</dbReference>
<dbReference type="InterPro" id="IPR001789">
    <property type="entry name" value="Sig_transdc_resp-reg_receiver"/>
</dbReference>
<dbReference type="Gene3D" id="3.40.50.2300">
    <property type="match status" value="1"/>
</dbReference>
<dbReference type="SUPFAM" id="SSF46894">
    <property type="entry name" value="C-terminal effector domain of the bipartite response regulators"/>
    <property type="match status" value="1"/>
</dbReference>
<protein>
    <submittedName>
        <fullName evidence="11">Response regulator transcription factor</fullName>
    </submittedName>
</protein>
<dbReference type="SUPFAM" id="SSF52172">
    <property type="entry name" value="CheY-like"/>
    <property type="match status" value="1"/>
</dbReference>
<dbReference type="InterPro" id="IPR036388">
    <property type="entry name" value="WH-like_DNA-bd_sf"/>
</dbReference>
<dbReference type="EMBL" id="CP095075">
    <property type="protein sequence ID" value="UOR11118.1"/>
    <property type="molecule type" value="Genomic_DNA"/>
</dbReference>
<feature type="domain" description="OmpR/PhoB-type" evidence="10">
    <location>
        <begin position="131"/>
        <end position="225"/>
    </location>
</feature>
<dbReference type="PROSITE" id="PS51755">
    <property type="entry name" value="OMPR_PHOB"/>
    <property type="match status" value="1"/>
</dbReference>
<feature type="DNA-binding region" description="OmpR/PhoB-type" evidence="8">
    <location>
        <begin position="131"/>
        <end position="225"/>
    </location>
</feature>
<proteinExistence type="predicted"/>
<accession>A0ABY4H9Z3</accession>
<organism evidence="11 12">
    <name type="scientific">Halobacillus amylolyticus</name>
    <dbReference type="NCBI Taxonomy" id="2932259"/>
    <lineage>
        <taxon>Bacteria</taxon>
        <taxon>Bacillati</taxon>
        <taxon>Bacillota</taxon>
        <taxon>Bacilli</taxon>
        <taxon>Bacillales</taxon>
        <taxon>Bacillaceae</taxon>
        <taxon>Halobacillus</taxon>
    </lineage>
</organism>
<evidence type="ECO:0000256" key="2">
    <source>
        <dbReference type="ARBA" id="ARBA00022553"/>
    </source>
</evidence>
<gene>
    <name evidence="11" type="ORF">MUO15_16170</name>
</gene>
<keyword evidence="3" id="KW-0902">Two-component regulatory system</keyword>
<dbReference type="Gene3D" id="1.10.10.10">
    <property type="entry name" value="Winged helix-like DNA-binding domain superfamily/Winged helix DNA-binding domain"/>
    <property type="match status" value="1"/>
</dbReference>
<dbReference type="InterPro" id="IPR011006">
    <property type="entry name" value="CheY-like_superfamily"/>
</dbReference>
<dbReference type="Proteomes" id="UP000830326">
    <property type="component" value="Chromosome"/>
</dbReference>
<dbReference type="PANTHER" id="PTHR48111">
    <property type="entry name" value="REGULATOR OF RPOS"/>
    <property type="match status" value="1"/>
</dbReference>
<evidence type="ECO:0000259" key="10">
    <source>
        <dbReference type="PROSITE" id="PS51755"/>
    </source>
</evidence>